<organism evidence="2 3">
    <name type="scientific">Nocardioides panacihumi</name>
    <dbReference type="NCBI Taxonomy" id="400774"/>
    <lineage>
        <taxon>Bacteria</taxon>
        <taxon>Bacillati</taxon>
        <taxon>Actinomycetota</taxon>
        <taxon>Actinomycetes</taxon>
        <taxon>Propionibacteriales</taxon>
        <taxon>Nocardioidaceae</taxon>
        <taxon>Nocardioides</taxon>
    </lineage>
</organism>
<dbReference type="Proteomes" id="UP001500571">
    <property type="component" value="Unassembled WGS sequence"/>
</dbReference>
<gene>
    <name evidence="2" type="ORF">GCM10009798_06100</name>
</gene>
<dbReference type="EMBL" id="BAAAPB010000001">
    <property type="protein sequence ID" value="GAA1949667.1"/>
    <property type="molecule type" value="Genomic_DNA"/>
</dbReference>
<keyword evidence="1" id="KW-0472">Membrane</keyword>
<dbReference type="RefSeq" id="WP_344042284.1">
    <property type="nucleotide sequence ID" value="NZ_BAAAPB010000001.1"/>
</dbReference>
<reference evidence="2 3" key="1">
    <citation type="journal article" date="2019" name="Int. J. Syst. Evol. Microbiol.">
        <title>The Global Catalogue of Microorganisms (GCM) 10K type strain sequencing project: providing services to taxonomists for standard genome sequencing and annotation.</title>
        <authorList>
            <consortium name="The Broad Institute Genomics Platform"/>
            <consortium name="The Broad Institute Genome Sequencing Center for Infectious Disease"/>
            <person name="Wu L."/>
            <person name="Ma J."/>
        </authorList>
    </citation>
    <scope>NUCLEOTIDE SEQUENCE [LARGE SCALE GENOMIC DNA]</scope>
    <source>
        <strain evidence="2 3">JCM 15309</strain>
    </source>
</reference>
<sequence length="92" mass="10267">MTHGALRLRAGITLFILSWFPFAQLIIWATAMTEPDAGKLRLTIWTIQFLIGFIGIALAGAETIRLARSLGWRRTPTALWSMLRTGQAPQQS</sequence>
<evidence type="ECO:0000313" key="2">
    <source>
        <dbReference type="EMBL" id="GAA1949667.1"/>
    </source>
</evidence>
<keyword evidence="1" id="KW-0812">Transmembrane</keyword>
<name>A0ABN2QCK4_9ACTN</name>
<evidence type="ECO:0000313" key="3">
    <source>
        <dbReference type="Proteomes" id="UP001500571"/>
    </source>
</evidence>
<keyword evidence="3" id="KW-1185">Reference proteome</keyword>
<feature type="transmembrane region" description="Helical" evidence="1">
    <location>
        <begin position="43"/>
        <end position="64"/>
    </location>
</feature>
<comment type="caution">
    <text evidence="2">The sequence shown here is derived from an EMBL/GenBank/DDBJ whole genome shotgun (WGS) entry which is preliminary data.</text>
</comment>
<keyword evidence="1" id="KW-1133">Transmembrane helix</keyword>
<feature type="transmembrane region" description="Helical" evidence="1">
    <location>
        <begin position="12"/>
        <end position="31"/>
    </location>
</feature>
<proteinExistence type="predicted"/>
<evidence type="ECO:0000256" key="1">
    <source>
        <dbReference type="SAM" id="Phobius"/>
    </source>
</evidence>
<protein>
    <submittedName>
        <fullName evidence="2">Uncharacterized protein</fullName>
    </submittedName>
</protein>
<accession>A0ABN2QCK4</accession>